<evidence type="ECO:0000259" key="10">
    <source>
        <dbReference type="Pfam" id="PF17800"/>
    </source>
</evidence>
<evidence type="ECO:0000256" key="2">
    <source>
        <dbReference type="ARBA" id="ARBA00006673"/>
    </source>
</evidence>
<evidence type="ECO:0000256" key="9">
    <source>
        <dbReference type="SAM" id="MobiDB-lite"/>
    </source>
</evidence>
<keyword evidence="4" id="KW-0378">Hydrolase</keyword>
<gene>
    <name evidence="11" type="ORF">TAV2_LOCUS12185</name>
</gene>
<accession>A0AAU9S3B1</accession>
<dbReference type="EMBL" id="CAJVSB020000678">
    <property type="protein sequence ID" value="CAH2057499.1"/>
    <property type="molecule type" value="Genomic_DNA"/>
</dbReference>
<evidence type="ECO:0000256" key="7">
    <source>
        <dbReference type="ARBA" id="ARBA00023163"/>
    </source>
</evidence>
<evidence type="ECO:0000256" key="3">
    <source>
        <dbReference type="ARBA" id="ARBA00022491"/>
    </source>
</evidence>
<dbReference type="GO" id="GO:0006325">
    <property type="term" value="P:chromatin organization"/>
    <property type="evidence" value="ECO:0007669"/>
    <property type="project" value="UniProtKB-KW"/>
</dbReference>
<dbReference type="GO" id="GO:0005730">
    <property type="term" value="C:nucleolus"/>
    <property type="evidence" value="ECO:0007669"/>
    <property type="project" value="UniProtKB-SubCell"/>
</dbReference>
<evidence type="ECO:0000256" key="4">
    <source>
        <dbReference type="ARBA" id="ARBA00022801"/>
    </source>
</evidence>
<feature type="compositionally biased region" description="Acidic residues" evidence="9">
    <location>
        <begin position="265"/>
        <end position="286"/>
    </location>
</feature>
<organism evidence="11 12">
    <name type="scientific">Thlaspi arvense</name>
    <name type="common">Field penny-cress</name>
    <dbReference type="NCBI Taxonomy" id="13288"/>
    <lineage>
        <taxon>Eukaryota</taxon>
        <taxon>Viridiplantae</taxon>
        <taxon>Streptophyta</taxon>
        <taxon>Embryophyta</taxon>
        <taxon>Tracheophyta</taxon>
        <taxon>Spermatophyta</taxon>
        <taxon>Magnoliopsida</taxon>
        <taxon>eudicotyledons</taxon>
        <taxon>Gunneridae</taxon>
        <taxon>Pentapetalae</taxon>
        <taxon>rosids</taxon>
        <taxon>malvids</taxon>
        <taxon>Brassicales</taxon>
        <taxon>Brassicaceae</taxon>
        <taxon>Thlaspideae</taxon>
        <taxon>Thlaspi</taxon>
    </lineage>
</organism>
<evidence type="ECO:0000256" key="8">
    <source>
        <dbReference type="ARBA" id="ARBA00023242"/>
    </source>
</evidence>
<keyword evidence="5" id="KW-0156">Chromatin regulator</keyword>
<feature type="domain" description="Nucleoplasmin-like" evidence="10">
    <location>
        <begin position="46"/>
        <end position="134"/>
    </location>
</feature>
<dbReference type="InterPro" id="IPR041232">
    <property type="entry name" value="NPL"/>
</dbReference>
<evidence type="ECO:0000313" key="12">
    <source>
        <dbReference type="Proteomes" id="UP000836841"/>
    </source>
</evidence>
<comment type="caution">
    <text evidence="11">The sequence shown here is derived from an EMBL/GenBank/DDBJ whole genome shotgun (WGS) entry which is preliminary data.</text>
</comment>
<dbReference type="Pfam" id="PF17800">
    <property type="entry name" value="NPL"/>
    <property type="match status" value="1"/>
</dbReference>
<evidence type="ECO:0000313" key="11">
    <source>
        <dbReference type="EMBL" id="CAH2057499.1"/>
    </source>
</evidence>
<feature type="compositionally biased region" description="Basic and acidic residues" evidence="9">
    <location>
        <begin position="249"/>
        <end position="264"/>
    </location>
</feature>
<comment type="subcellular location">
    <subcellularLocation>
        <location evidence="1">Nucleus</location>
        <location evidence="1">Nucleolus</location>
    </subcellularLocation>
</comment>
<dbReference type="Gene3D" id="2.60.120.340">
    <property type="entry name" value="Nucleoplasmin core domain"/>
    <property type="match status" value="1"/>
</dbReference>
<evidence type="ECO:0000256" key="1">
    <source>
        <dbReference type="ARBA" id="ARBA00004604"/>
    </source>
</evidence>
<keyword evidence="7" id="KW-0804">Transcription</keyword>
<keyword evidence="6" id="KW-0805">Transcription regulation</keyword>
<evidence type="ECO:0000256" key="6">
    <source>
        <dbReference type="ARBA" id="ARBA00023015"/>
    </source>
</evidence>
<dbReference type="GO" id="GO:0016787">
    <property type="term" value="F:hydrolase activity"/>
    <property type="evidence" value="ECO:0007669"/>
    <property type="project" value="UniProtKB-KW"/>
</dbReference>
<protein>
    <recommendedName>
        <fullName evidence="10">Nucleoplasmin-like domain-containing protein</fullName>
    </recommendedName>
</protein>
<evidence type="ECO:0000256" key="5">
    <source>
        <dbReference type="ARBA" id="ARBA00022853"/>
    </source>
</evidence>
<dbReference type="Proteomes" id="UP000836841">
    <property type="component" value="Unassembled WGS sequence"/>
</dbReference>
<proteinExistence type="inferred from homology"/>
<dbReference type="AlphaFoldDB" id="A0AAU9S3B1"/>
<feature type="region of interest" description="Disordered" evidence="9">
    <location>
        <begin position="242"/>
        <end position="286"/>
    </location>
</feature>
<keyword evidence="12" id="KW-1185">Reference proteome</keyword>
<dbReference type="FunFam" id="2.60.120.340:FF:000004">
    <property type="entry name" value="Histone deacetylase HDT1"/>
    <property type="match status" value="1"/>
</dbReference>
<keyword evidence="3" id="KW-0678">Repressor</keyword>
<feature type="non-terminal residue" evidence="11">
    <location>
        <position position="1"/>
    </location>
</feature>
<comment type="similarity">
    <text evidence="2">Belongs to the histone deacetylase HD2 family.</text>
</comment>
<name>A0AAU9S3B1_THLAR</name>
<keyword evidence="8" id="KW-0539">Nucleus</keyword>
<reference evidence="11 12" key="1">
    <citation type="submission" date="2022-03" db="EMBL/GenBank/DDBJ databases">
        <authorList>
            <person name="Nunn A."/>
            <person name="Chopra R."/>
            <person name="Nunn A."/>
            <person name="Contreras Garrido A."/>
        </authorList>
    </citation>
    <scope>NUCLEOTIDE SEQUENCE [LARGE SCALE GENOMIC DNA]</scope>
</reference>
<sequence>VISGLCDVDYFYQICFGSAYLRVSEALLNYHWTSAVLYMCTLLFTGVEVKAGQPLKVKPEEGSIIHISQAALGEVKKEKGNDSVHLHLKINGEKLVVGTLSAEKFPQITFDLVFEKEFELSHEWKNGSVYFCGYSTDNAFGYPFYSFTKIVNNSLAINATLFEFLCFLDHWFLPPRMMKMILVGLTSLYKSLGVILTAKDSHLFFAIIMILGSEESDDEEDIPLSIANNGKVEPKVEEAKLVAGKGKAAKPESSAEPKKATAEPKEEDESDEDDESDDEDGSDEFW</sequence>